<evidence type="ECO:0000313" key="1">
    <source>
        <dbReference type="EMBL" id="MCP2159123.1"/>
    </source>
</evidence>
<organism evidence="1 2">
    <name type="scientific">Williamsia serinedens</name>
    <dbReference type="NCBI Taxonomy" id="391736"/>
    <lineage>
        <taxon>Bacteria</taxon>
        <taxon>Bacillati</taxon>
        <taxon>Actinomycetota</taxon>
        <taxon>Actinomycetes</taxon>
        <taxon>Mycobacteriales</taxon>
        <taxon>Nocardiaceae</taxon>
        <taxon>Williamsia</taxon>
    </lineage>
</organism>
<proteinExistence type="predicted"/>
<dbReference type="Proteomes" id="UP001205740">
    <property type="component" value="Unassembled WGS sequence"/>
</dbReference>
<gene>
    <name evidence="1" type="ORF">LX12_000287</name>
</gene>
<accession>A0ABT1GXW6</accession>
<reference evidence="1 2" key="1">
    <citation type="submission" date="2022-06" db="EMBL/GenBank/DDBJ databases">
        <title>Genomic Encyclopedia of Archaeal and Bacterial Type Strains, Phase II (KMG-II): from individual species to whole genera.</title>
        <authorList>
            <person name="Goeker M."/>
        </authorList>
    </citation>
    <scope>NUCLEOTIDE SEQUENCE [LARGE SCALE GENOMIC DNA]</scope>
    <source>
        <strain evidence="1 2">DSM 45037</strain>
    </source>
</reference>
<dbReference type="EMBL" id="JAMTCG010000001">
    <property type="protein sequence ID" value="MCP2159123.1"/>
    <property type="molecule type" value="Genomic_DNA"/>
</dbReference>
<comment type="caution">
    <text evidence="1">The sequence shown here is derived from an EMBL/GenBank/DDBJ whole genome shotgun (WGS) entry which is preliminary data.</text>
</comment>
<name>A0ABT1GXW6_9NOCA</name>
<keyword evidence="2" id="KW-1185">Reference proteome</keyword>
<evidence type="ECO:0000313" key="2">
    <source>
        <dbReference type="Proteomes" id="UP001205740"/>
    </source>
</evidence>
<sequence>MRTPWGIPFGKGSIVGSLENINALLTLWNSLGGAPSAGVGGLGLAQLLGGLFGGLLGG</sequence>
<protein>
    <submittedName>
        <fullName evidence="1">Uncharacterized protein</fullName>
    </submittedName>
</protein>